<reference evidence="7" key="1">
    <citation type="submission" date="2019-04" db="EMBL/GenBank/DDBJ databases">
        <title>Friends and foes A comparative genomics studyof 23 Aspergillus species from section Flavi.</title>
        <authorList>
            <consortium name="DOE Joint Genome Institute"/>
            <person name="Kjaerbolling I."/>
            <person name="Vesth T."/>
            <person name="Frisvad J.C."/>
            <person name="Nybo J.L."/>
            <person name="Theobald S."/>
            <person name="Kildgaard S."/>
            <person name="Isbrandt T."/>
            <person name="Kuo A."/>
            <person name="Sato A."/>
            <person name="Lyhne E.K."/>
            <person name="Kogle M.E."/>
            <person name="Wiebenga A."/>
            <person name="Kun R.S."/>
            <person name="Lubbers R.J."/>
            <person name="Makela M.R."/>
            <person name="Barry K."/>
            <person name="Chovatia M."/>
            <person name="Clum A."/>
            <person name="Daum C."/>
            <person name="Haridas S."/>
            <person name="He G."/>
            <person name="LaButti K."/>
            <person name="Lipzen A."/>
            <person name="Mondo S."/>
            <person name="Riley R."/>
            <person name="Salamov A."/>
            <person name="Simmons B.A."/>
            <person name="Magnuson J.K."/>
            <person name="Henrissat B."/>
            <person name="Mortensen U.H."/>
            <person name="Larsen T.O."/>
            <person name="Devries R.P."/>
            <person name="Grigoriev I.V."/>
            <person name="Machida M."/>
            <person name="Baker S.E."/>
            <person name="Andersen M.R."/>
        </authorList>
    </citation>
    <scope>NUCLEOTIDE SEQUENCE [LARGE SCALE GENOMIC DNA]</scope>
    <source>
        <strain evidence="7">IBT 14317</strain>
    </source>
</reference>
<dbReference type="OrthoDB" id="4779287at2759"/>
<dbReference type="AlphaFoldDB" id="A0A5N7CNH2"/>
<keyword evidence="3 6" id="KW-1133">Transmembrane helix</keyword>
<feature type="region of interest" description="Disordered" evidence="5">
    <location>
        <begin position="180"/>
        <end position="214"/>
    </location>
</feature>
<proteinExistence type="predicted"/>
<dbReference type="Proteomes" id="UP000326877">
    <property type="component" value="Unassembled WGS sequence"/>
</dbReference>
<evidence type="ECO:0000256" key="4">
    <source>
        <dbReference type="ARBA" id="ARBA00023136"/>
    </source>
</evidence>
<dbReference type="EMBL" id="ML735218">
    <property type="protein sequence ID" value="KAE8395655.1"/>
    <property type="molecule type" value="Genomic_DNA"/>
</dbReference>
<evidence type="ECO:0000256" key="5">
    <source>
        <dbReference type="SAM" id="MobiDB-lite"/>
    </source>
</evidence>
<dbReference type="InterPro" id="IPR051694">
    <property type="entry name" value="Immunoregulatory_rcpt-like"/>
</dbReference>
<keyword evidence="2 6" id="KW-0812">Transmembrane</keyword>
<feature type="transmembrane region" description="Helical" evidence="6">
    <location>
        <begin position="148"/>
        <end position="171"/>
    </location>
</feature>
<comment type="subcellular location">
    <subcellularLocation>
        <location evidence="1">Membrane</location>
        <topology evidence="1">Single-pass membrane protein</topology>
    </subcellularLocation>
</comment>
<sequence>MPVSFDPPYEYSLHVKGPCPASTKQCRATWDGFVACCPSASTCRVSDDNNNPICCRDEADCRYVLVKSPHCANANWTMYSHQRFFCWSSRTILNPVPQTLASTTFVYSPTATSALTLTVSMIPAPAPRISEISTADSSSNPSGSHAGVIAGGVVGGVAGGALVVGLIWYLLRCRRQKEPAAATPNPQLNSDLYKEPPFSPQSDYSELPSDPARHITHEIYELSENTNNR</sequence>
<name>A0A5N7CNH2_PETAA</name>
<evidence type="ECO:0000313" key="7">
    <source>
        <dbReference type="EMBL" id="KAE8395655.1"/>
    </source>
</evidence>
<evidence type="ECO:0000256" key="1">
    <source>
        <dbReference type="ARBA" id="ARBA00004167"/>
    </source>
</evidence>
<dbReference type="GO" id="GO:0016020">
    <property type="term" value="C:membrane"/>
    <property type="evidence" value="ECO:0007669"/>
    <property type="project" value="UniProtKB-SubCell"/>
</dbReference>
<evidence type="ECO:0000256" key="2">
    <source>
        <dbReference type="ARBA" id="ARBA00022692"/>
    </source>
</evidence>
<dbReference type="PANTHER" id="PTHR15549:SF26">
    <property type="entry name" value="AXIAL BUDDING PATTERN PROTEIN 2-RELATED"/>
    <property type="match status" value="1"/>
</dbReference>
<evidence type="ECO:0000256" key="3">
    <source>
        <dbReference type="ARBA" id="ARBA00022989"/>
    </source>
</evidence>
<keyword evidence="4 6" id="KW-0472">Membrane</keyword>
<dbReference type="GO" id="GO:0071944">
    <property type="term" value="C:cell periphery"/>
    <property type="evidence" value="ECO:0007669"/>
    <property type="project" value="UniProtKB-ARBA"/>
</dbReference>
<accession>A0A5N7CNH2</accession>
<protein>
    <submittedName>
        <fullName evidence="7">Uncharacterized protein</fullName>
    </submittedName>
</protein>
<organism evidence="7">
    <name type="scientific">Petromyces alliaceus</name>
    <name type="common">Aspergillus alliaceus</name>
    <dbReference type="NCBI Taxonomy" id="209559"/>
    <lineage>
        <taxon>Eukaryota</taxon>
        <taxon>Fungi</taxon>
        <taxon>Dikarya</taxon>
        <taxon>Ascomycota</taxon>
        <taxon>Pezizomycotina</taxon>
        <taxon>Eurotiomycetes</taxon>
        <taxon>Eurotiomycetidae</taxon>
        <taxon>Eurotiales</taxon>
        <taxon>Aspergillaceae</taxon>
        <taxon>Aspergillus</taxon>
        <taxon>Aspergillus subgen. Circumdati</taxon>
    </lineage>
</organism>
<evidence type="ECO:0000256" key="6">
    <source>
        <dbReference type="SAM" id="Phobius"/>
    </source>
</evidence>
<gene>
    <name evidence="7" type="ORF">BDV23DRAFT_168783</name>
</gene>
<dbReference type="PANTHER" id="PTHR15549">
    <property type="entry name" value="PAIRED IMMUNOGLOBULIN-LIKE TYPE 2 RECEPTOR"/>
    <property type="match status" value="1"/>
</dbReference>